<reference evidence="2 3" key="1">
    <citation type="submission" date="2019-06" db="EMBL/GenBank/DDBJ databases">
        <title>Genome analyses of bacteria isolated from kimchi.</title>
        <authorList>
            <person name="Lee S."/>
            <person name="Ahn S."/>
            <person name="Roh S."/>
        </authorList>
    </citation>
    <scope>NUCLEOTIDE SEQUENCE [LARGE SCALE GENOMIC DNA]</scope>
    <source>
        <strain evidence="2 3">CBA4606</strain>
    </source>
</reference>
<feature type="chain" id="PRO_5022796216" evidence="1">
    <location>
        <begin position="26"/>
        <end position="340"/>
    </location>
</feature>
<feature type="signal peptide" evidence="1">
    <location>
        <begin position="1"/>
        <end position="25"/>
    </location>
</feature>
<dbReference type="AlphaFoldDB" id="A0A5B8SQG0"/>
<evidence type="ECO:0000256" key="1">
    <source>
        <dbReference type="SAM" id="SignalP"/>
    </source>
</evidence>
<name>A0A5B8SQG0_9GAMM</name>
<dbReference type="SUPFAM" id="SSF53850">
    <property type="entry name" value="Periplasmic binding protein-like II"/>
    <property type="match status" value="1"/>
</dbReference>
<sequence length="340" mass="36935">MHIAIRLLIACLLVPLAFTSRPAFADTPLVIGTANPVGVYHVAGRAICRIVDFPCTTQPSAGSSANLEAIRQGELLVALAQSDLQYHAVKGSESFAGIGPDDKLRAVFSLHSEPFTLVVRRDAGIRDFEDLVHHAVNIGNPGSGQRSTMLQLMKTRGWSKDDFTLVNELPANQQSIELCHGNIDAMVYAVGHPNASVAQAIRLCDAAMVDLRGNAIDRLIEQNPYFTHAWIAGGLYGVDQPAVRTFGVKATLVASEDADPELIYRLVAGVFDYFPRFKASHPALGLLTPQGMVQEGLTAPLHEGALRYYREQGWIEDTRLAKATEETTMEESATDETLAK</sequence>
<accession>A0A5B8SQG0</accession>
<keyword evidence="3" id="KW-1185">Reference proteome</keyword>
<dbReference type="Gene3D" id="3.40.190.10">
    <property type="entry name" value="Periplasmic binding protein-like II"/>
    <property type="match status" value="2"/>
</dbReference>
<dbReference type="EMBL" id="CP042382">
    <property type="protein sequence ID" value="QEA38454.1"/>
    <property type="molecule type" value="Genomic_DNA"/>
</dbReference>
<dbReference type="InterPro" id="IPR011852">
    <property type="entry name" value="TRAP_TAXI"/>
</dbReference>
<dbReference type="Proteomes" id="UP000321272">
    <property type="component" value="Chromosome"/>
</dbReference>
<evidence type="ECO:0000313" key="2">
    <source>
        <dbReference type="EMBL" id="QEA38454.1"/>
    </source>
</evidence>
<dbReference type="Pfam" id="PF16868">
    <property type="entry name" value="NMT1_3"/>
    <property type="match status" value="1"/>
</dbReference>
<dbReference type="RefSeq" id="WP_147183519.1">
    <property type="nucleotide sequence ID" value="NZ_CP042382.1"/>
</dbReference>
<dbReference type="PANTHER" id="PTHR42941">
    <property type="entry name" value="SLL1037 PROTEIN"/>
    <property type="match status" value="1"/>
</dbReference>
<dbReference type="KEGG" id="paur:FGL86_04745"/>
<gene>
    <name evidence="2" type="ORF">FGL86_04745</name>
</gene>
<proteinExistence type="predicted"/>
<organism evidence="2 3">
    <name type="scientific">Pistricoccus aurantiacus</name>
    <dbReference type="NCBI Taxonomy" id="1883414"/>
    <lineage>
        <taxon>Bacteria</taxon>
        <taxon>Pseudomonadati</taxon>
        <taxon>Pseudomonadota</taxon>
        <taxon>Gammaproteobacteria</taxon>
        <taxon>Oceanospirillales</taxon>
        <taxon>Halomonadaceae</taxon>
        <taxon>Pistricoccus</taxon>
    </lineage>
</organism>
<evidence type="ECO:0000313" key="3">
    <source>
        <dbReference type="Proteomes" id="UP000321272"/>
    </source>
</evidence>
<dbReference type="OrthoDB" id="9776669at2"/>
<keyword evidence="1" id="KW-0732">Signal</keyword>
<dbReference type="PANTHER" id="PTHR42941:SF1">
    <property type="entry name" value="SLL1037 PROTEIN"/>
    <property type="match status" value="1"/>
</dbReference>
<dbReference type="NCBIfam" id="TIGR02122">
    <property type="entry name" value="TRAP_TAXI"/>
    <property type="match status" value="1"/>
</dbReference>
<dbReference type="CDD" id="cd13568">
    <property type="entry name" value="PBP2_TAXI_TRAP_like_3"/>
    <property type="match status" value="1"/>
</dbReference>
<protein>
    <submittedName>
        <fullName evidence="2">TAXI family TRAP transporter solute-binding subunit</fullName>
    </submittedName>
</protein>